<dbReference type="OrthoDB" id="1819145at2"/>
<name>A0A1H7K5D1_RUMAL</name>
<evidence type="ECO:0000313" key="1">
    <source>
        <dbReference type="EMBL" id="SEK81764.1"/>
    </source>
</evidence>
<protein>
    <submittedName>
        <fullName evidence="1">Uncharacterized protein</fullName>
    </submittedName>
</protein>
<evidence type="ECO:0000313" key="2">
    <source>
        <dbReference type="Proteomes" id="UP000186015"/>
    </source>
</evidence>
<accession>A0A1H7K5D1</accession>
<dbReference type="AlphaFoldDB" id="A0A1H7K5D1"/>
<dbReference type="RefSeq" id="WP_074832498.1">
    <property type="nucleotide sequence ID" value="NZ_FOAT01000006.1"/>
</dbReference>
<organism evidence="1 2">
    <name type="scientific">Ruminococcus albus</name>
    <dbReference type="NCBI Taxonomy" id="1264"/>
    <lineage>
        <taxon>Bacteria</taxon>
        <taxon>Bacillati</taxon>
        <taxon>Bacillota</taxon>
        <taxon>Clostridia</taxon>
        <taxon>Eubacteriales</taxon>
        <taxon>Oscillospiraceae</taxon>
        <taxon>Ruminococcus</taxon>
    </lineage>
</organism>
<dbReference type="Proteomes" id="UP000186015">
    <property type="component" value="Unassembled WGS sequence"/>
</dbReference>
<sequence>MKKIIAIAAAVVCLIGGALAVWALSSHRSIDKITKGGSSIYSDEDFDAVTEDIKCFMERLHVTVLSSSYLGDSESSQEFYKREAMIYHYNETNEIAAYDDIDCMVYHLRYKCTVTPRSIWEALRDIGFSERFKEYDVTYLYARTGSENWELVNEFYNDGDNKYSFSPSVNTGDSKIYKFDDILWAVTDIAEIVIDNKEYEGYCIVHGVYAGDEFASNEALDKINKENGTNYTDCMKIYADVYSSEDKTILTDTEWYLAKKGDEDWEIAEYNIPGKPTAE</sequence>
<reference evidence="1 2" key="1">
    <citation type="submission" date="2016-10" db="EMBL/GenBank/DDBJ databases">
        <authorList>
            <person name="de Groot N.N."/>
        </authorList>
    </citation>
    <scope>NUCLEOTIDE SEQUENCE [LARGE SCALE GENOMIC DNA]</scope>
    <source>
        <strain evidence="1 2">KH2T6</strain>
    </source>
</reference>
<dbReference type="EMBL" id="FOAT01000006">
    <property type="protein sequence ID" value="SEK81764.1"/>
    <property type="molecule type" value="Genomic_DNA"/>
</dbReference>
<proteinExistence type="predicted"/>
<gene>
    <name evidence="1" type="ORF">SAMN05216469_10659</name>
</gene>